<dbReference type="GO" id="GO:0020037">
    <property type="term" value="F:heme binding"/>
    <property type="evidence" value="ECO:0007669"/>
    <property type="project" value="InterPro"/>
</dbReference>
<sequence>MRAFRRSSMLFMLVLAACGGDQSTPASKQGGAPRAMQGAPVRQGDAPAFITFSGNASQYTVVANASGFAVTDIVTGQSTQVAAGSRLRFADSAIALDIQGNAALVYRIYQAAFNRKPDLPGLGFWIAQMDNGVAQRDVAANFITSEEFALRYGANPTNLDYVTKLYNNILQRAPEKAGLDYWLDVLNRGATNRVDVLGYFSESEENKGLVAPAIANGIEYLPWGSSLPSKPVADYVAQYNGSLSGGDTGNLTIIVNSSGVVQAGGHINGPNVDVGGSAQLAASGRFEMDYGGNGQALTLKGSINAATGVATGTWANAAAKTSGVFVASKPVPQQPKLFPQVQAIITQRCVGCHSAHTTFPGYNTAQAGISFDTEAQIRAQAALIKSEAVDTQRMPFGNATGMTQAERNTLAAWFAAGTPQ</sequence>
<dbReference type="EMBL" id="WNLA01000013">
    <property type="protein sequence ID" value="MTW04111.1"/>
    <property type="molecule type" value="Genomic_DNA"/>
</dbReference>
<gene>
    <name evidence="2" type="ORF">GM668_18680</name>
</gene>
<evidence type="ECO:0000259" key="1">
    <source>
        <dbReference type="Pfam" id="PF13946"/>
    </source>
</evidence>
<dbReference type="Pfam" id="PF13946">
    <property type="entry name" value="DUF4214"/>
    <property type="match status" value="1"/>
</dbReference>
<dbReference type="Gene3D" id="1.10.3130.20">
    <property type="entry name" value="Phycobilisome linker domain"/>
    <property type="match status" value="1"/>
</dbReference>
<dbReference type="PROSITE" id="PS51257">
    <property type="entry name" value="PROKAR_LIPOPROTEIN"/>
    <property type="match status" value="1"/>
</dbReference>
<dbReference type="OrthoDB" id="8755363at2"/>
<organism evidence="2 3">
    <name type="scientific">Pseudoduganella ginsengisoli</name>
    <dbReference type="NCBI Taxonomy" id="1462440"/>
    <lineage>
        <taxon>Bacteria</taxon>
        <taxon>Pseudomonadati</taxon>
        <taxon>Pseudomonadota</taxon>
        <taxon>Betaproteobacteria</taxon>
        <taxon>Burkholderiales</taxon>
        <taxon>Oxalobacteraceae</taxon>
        <taxon>Telluria group</taxon>
        <taxon>Pseudoduganella</taxon>
    </lineage>
</organism>
<dbReference type="InterPro" id="IPR038255">
    <property type="entry name" value="PBS_linker_sf"/>
</dbReference>
<name>A0A6L6Q495_9BURK</name>
<dbReference type="GO" id="GO:0009055">
    <property type="term" value="F:electron transfer activity"/>
    <property type="evidence" value="ECO:0007669"/>
    <property type="project" value="InterPro"/>
</dbReference>
<proteinExistence type="predicted"/>
<dbReference type="SUPFAM" id="SSF46626">
    <property type="entry name" value="Cytochrome c"/>
    <property type="match status" value="1"/>
</dbReference>
<dbReference type="RefSeq" id="WP_155440463.1">
    <property type="nucleotide sequence ID" value="NZ_WNLA01000013.1"/>
</dbReference>
<keyword evidence="3" id="KW-1185">Reference proteome</keyword>
<dbReference type="InterPro" id="IPR036909">
    <property type="entry name" value="Cyt_c-like_dom_sf"/>
</dbReference>
<comment type="caution">
    <text evidence="2">The sequence shown here is derived from an EMBL/GenBank/DDBJ whole genome shotgun (WGS) entry which is preliminary data.</text>
</comment>
<evidence type="ECO:0000313" key="3">
    <source>
        <dbReference type="Proteomes" id="UP000484015"/>
    </source>
</evidence>
<accession>A0A6L6Q495</accession>
<dbReference type="InterPro" id="IPR025282">
    <property type="entry name" value="DUF4214"/>
</dbReference>
<reference evidence="2 3" key="1">
    <citation type="submission" date="2019-11" db="EMBL/GenBank/DDBJ databases">
        <title>Type strains purchased from KCTC, JCM and DSMZ.</title>
        <authorList>
            <person name="Lu H."/>
        </authorList>
    </citation>
    <scope>NUCLEOTIDE SEQUENCE [LARGE SCALE GENOMIC DNA]</scope>
    <source>
        <strain evidence="2 3">KCTC 42409</strain>
    </source>
</reference>
<feature type="domain" description="DUF4214" evidence="1">
    <location>
        <begin position="139"/>
        <end position="209"/>
    </location>
</feature>
<protein>
    <submittedName>
        <fullName evidence="2">DUF4214 domain-containing protein</fullName>
    </submittedName>
</protein>
<dbReference type="Proteomes" id="UP000484015">
    <property type="component" value="Unassembled WGS sequence"/>
</dbReference>
<evidence type="ECO:0000313" key="2">
    <source>
        <dbReference type="EMBL" id="MTW04111.1"/>
    </source>
</evidence>
<dbReference type="AlphaFoldDB" id="A0A6L6Q495"/>